<dbReference type="STRING" id="383855.M3AWE4"/>
<dbReference type="GeneID" id="19337522"/>
<dbReference type="AlphaFoldDB" id="M3AWE4"/>
<evidence type="ECO:0000256" key="1">
    <source>
        <dbReference type="SAM" id="MobiDB-lite"/>
    </source>
</evidence>
<dbReference type="Proteomes" id="UP000016932">
    <property type="component" value="Unassembled WGS sequence"/>
</dbReference>
<accession>M3AWE4</accession>
<evidence type="ECO:0000313" key="2">
    <source>
        <dbReference type="EMBL" id="EME81453.1"/>
    </source>
</evidence>
<feature type="region of interest" description="Disordered" evidence="1">
    <location>
        <begin position="96"/>
        <end position="173"/>
    </location>
</feature>
<dbReference type="KEGG" id="pfj:MYCFIDRAFT_211847"/>
<feature type="compositionally biased region" description="Acidic residues" evidence="1">
    <location>
        <begin position="7"/>
        <end position="18"/>
    </location>
</feature>
<feature type="region of interest" description="Disordered" evidence="1">
    <location>
        <begin position="69"/>
        <end position="88"/>
    </location>
</feature>
<gene>
    <name evidence="2" type="ORF">MYCFIDRAFT_211847</name>
</gene>
<feature type="compositionally biased region" description="Basic and acidic residues" evidence="1">
    <location>
        <begin position="70"/>
        <end position="85"/>
    </location>
</feature>
<feature type="compositionally biased region" description="Acidic residues" evidence="1">
    <location>
        <begin position="44"/>
        <end position="62"/>
    </location>
</feature>
<dbReference type="RefSeq" id="XP_007928634.1">
    <property type="nucleotide sequence ID" value="XM_007930443.1"/>
</dbReference>
<proteinExistence type="predicted"/>
<organism evidence="2 3">
    <name type="scientific">Pseudocercospora fijiensis (strain CIRAD86)</name>
    <name type="common">Black leaf streak disease fungus</name>
    <name type="synonym">Mycosphaerella fijiensis</name>
    <dbReference type="NCBI Taxonomy" id="383855"/>
    <lineage>
        <taxon>Eukaryota</taxon>
        <taxon>Fungi</taxon>
        <taxon>Dikarya</taxon>
        <taxon>Ascomycota</taxon>
        <taxon>Pezizomycotina</taxon>
        <taxon>Dothideomycetes</taxon>
        <taxon>Dothideomycetidae</taxon>
        <taxon>Mycosphaerellales</taxon>
        <taxon>Mycosphaerellaceae</taxon>
        <taxon>Pseudocercospora</taxon>
    </lineage>
</organism>
<dbReference type="HOGENOM" id="CLU_1548298_0_0_1"/>
<feature type="compositionally biased region" description="Basic and acidic residues" evidence="1">
    <location>
        <begin position="118"/>
        <end position="127"/>
    </location>
</feature>
<name>M3AWE4_PSEFD</name>
<dbReference type="EMBL" id="KB446560">
    <property type="protein sequence ID" value="EME81453.1"/>
    <property type="molecule type" value="Genomic_DNA"/>
</dbReference>
<protein>
    <submittedName>
        <fullName evidence="2">Uncharacterized protein</fullName>
    </submittedName>
</protein>
<dbReference type="VEuPathDB" id="FungiDB:MYCFIDRAFT_211847"/>
<feature type="compositionally biased region" description="Acidic residues" evidence="1">
    <location>
        <begin position="160"/>
        <end position="173"/>
    </location>
</feature>
<dbReference type="OrthoDB" id="2536795at2759"/>
<evidence type="ECO:0000313" key="3">
    <source>
        <dbReference type="Proteomes" id="UP000016932"/>
    </source>
</evidence>
<feature type="compositionally biased region" description="Polar residues" evidence="1">
    <location>
        <begin position="137"/>
        <end position="147"/>
    </location>
</feature>
<dbReference type="eggNOG" id="ENOG502RXI4">
    <property type="taxonomic scope" value="Eukaryota"/>
</dbReference>
<feature type="region of interest" description="Disordered" evidence="1">
    <location>
        <begin position="1"/>
        <end position="64"/>
    </location>
</feature>
<keyword evidence="3" id="KW-1185">Reference proteome</keyword>
<reference evidence="2 3" key="1">
    <citation type="journal article" date="2012" name="PLoS Pathog.">
        <title>Diverse lifestyles and strategies of plant pathogenesis encoded in the genomes of eighteen Dothideomycetes fungi.</title>
        <authorList>
            <person name="Ohm R.A."/>
            <person name="Feau N."/>
            <person name="Henrissat B."/>
            <person name="Schoch C.L."/>
            <person name="Horwitz B.A."/>
            <person name="Barry K.W."/>
            <person name="Condon B.J."/>
            <person name="Copeland A.C."/>
            <person name="Dhillon B."/>
            <person name="Glaser F."/>
            <person name="Hesse C.N."/>
            <person name="Kosti I."/>
            <person name="LaButti K."/>
            <person name="Lindquist E.A."/>
            <person name="Lucas S."/>
            <person name="Salamov A.A."/>
            <person name="Bradshaw R.E."/>
            <person name="Ciuffetti L."/>
            <person name="Hamelin R.C."/>
            <person name="Kema G.H.J."/>
            <person name="Lawrence C."/>
            <person name="Scott J.A."/>
            <person name="Spatafora J.W."/>
            <person name="Turgeon B.G."/>
            <person name="de Wit P.J.G.M."/>
            <person name="Zhong S."/>
            <person name="Goodwin S.B."/>
            <person name="Grigoriev I.V."/>
        </authorList>
    </citation>
    <scope>NUCLEOTIDE SEQUENCE [LARGE SCALE GENOMIC DNA]</scope>
    <source>
        <strain evidence="2 3">CIRAD86</strain>
    </source>
</reference>
<sequence>MPFSEDSTGDDSDVDDDMSVTPASPGEFPPATAPQPVQLHYASSEDEDEDEDDGYESSDDGSLDLLAAAREIDPDAVREQEREYDANMAERLAEEIPAGSSAATAGGGSGFASPVSHMNREEYEKAVKNARSRQRLNRSQTADSMKVNTAKVPVEQRSSEDEDEDEEMDDARS</sequence>